<dbReference type="Proteomes" id="UP000011758">
    <property type="component" value="Unassembled WGS sequence"/>
</dbReference>
<dbReference type="BioCyc" id="ECAT999415-HMP:GTTI-738-MONOMER"/>
<evidence type="ECO:0000313" key="2">
    <source>
        <dbReference type="EMBL" id="EMD16938.1"/>
    </source>
</evidence>
<proteinExistence type="predicted"/>
<keyword evidence="1" id="KW-0812">Transmembrane</keyword>
<accession>M2NFE9</accession>
<sequence length="326" mass="36722">MSDKEKQVETSSFRKVHKVEVEKKPLELSKKTIGAIVLVIVLIIGGMTGYLIYSNNNGDKYTSKVTGGSKEVITGDVTITKQGYYEYLLDNYGSNQILTDAYNKIASKEITDTKKINEKTEELENKYKSNYGSLKAYATAQGYSDVKELEEKVIIPSAKLDLMEAKYLDDNFKKIIDKYQVSYLKVITYSKESQAVNAIKKATDSKAFNQLAKENSGTYKDYGLVSKVSSTTTIDANIIKKAETFSKITKNGIYKDAVKLSTGSYAIVYIYNTDKTSNKSSIIQSLGSNEDVKKDIEAYYLKKYKFTVYDKKLKKAIKELNKDFVD</sequence>
<evidence type="ECO:0008006" key="4">
    <source>
        <dbReference type="Google" id="ProtNLM"/>
    </source>
</evidence>
<evidence type="ECO:0000313" key="3">
    <source>
        <dbReference type="Proteomes" id="UP000011758"/>
    </source>
</evidence>
<feature type="transmembrane region" description="Helical" evidence="1">
    <location>
        <begin position="33"/>
        <end position="53"/>
    </location>
</feature>
<reference evidence="2 3" key="1">
    <citation type="submission" date="2013-02" db="EMBL/GenBank/DDBJ databases">
        <title>The Genome Sequence of Lactobacillus catenaformis F0143.</title>
        <authorList>
            <consortium name="The Broad Institute Genome Sequencing Platform"/>
            <person name="Earl A."/>
            <person name="Ward D."/>
            <person name="Feldgarden M."/>
            <person name="Gevers D."/>
            <person name="Izard J."/>
            <person name="Blanton J.M."/>
            <person name="Mathney J."/>
            <person name="Dewhirst F.E."/>
            <person name="Young S.K."/>
            <person name="Zeng Q."/>
            <person name="Gargeya S."/>
            <person name="Fitzgerald M."/>
            <person name="Haas B."/>
            <person name="Abouelleil A."/>
            <person name="Alvarado L."/>
            <person name="Arachchi H.M."/>
            <person name="Berlin A."/>
            <person name="Chapman S.B."/>
            <person name="Gearin G."/>
            <person name="Goldberg J."/>
            <person name="Griggs A."/>
            <person name="Gujja S."/>
            <person name="Hansen M."/>
            <person name="Heiman D."/>
            <person name="Howarth C."/>
            <person name="Larimer J."/>
            <person name="Lui A."/>
            <person name="MacDonald P.J.P."/>
            <person name="McCowen C."/>
            <person name="Montmayeur A."/>
            <person name="Murphy C."/>
            <person name="Neiman D."/>
            <person name="Pearson M."/>
            <person name="Priest M."/>
            <person name="Roberts A."/>
            <person name="Saif S."/>
            <person name="Shea T."/>
            <person name="Sisk P."/>
            <person name="Stolte C."/>
            <person name="Sykes S."/>
            <person name="Wortman J."/>
            <person name="Nusbaum C."/>
            <person name="Birren B."/>
        </authorList>
    </citation>
    <scope>NUCLEOTIDE SEQUENCE [LARGE SCALE GENOMIC DNA]</scope>
    <source>
        <strain evidence="2 3">OT 569</strain>
    </source>
</reference>
<keyword evidence="3" id="KW-1185">Reference proteome</keyword>
<gene>
    <name evidence="2" type="ORF">HMPREF9943_00716</name>
</gene>
<organism evidence="2 3">
    <name type="scientific">Eggerthia catenaformis OT 569 = DSM 20559</name>
    <dbReference type="NCBI Taxonomy" id="999415"/>
    <lineage>
        <taxon>Bacteria</taxon>
        <taxon>Bacillati</taxon>
        <taxon>Bacillota</taxon>
        <taxon>Erysipelotrichia</taxon>
        <taxon>Erysipelotrichales</taxon>
        <taxon>Coprobacillaceae</taxon>
        <taxon>Eggerthia</taxon>
    </lineage>
</organism>
<dbReference type="RefSeq" id="WP_004802113.1">
    <property type="nucleotide sequence ID" value="NZ_KB446647.1"/>
</dbReference>
<dbReference type="AlphaFoldDB" id="M2NFE9"/>
<protein>
    <recommendedName>
        <fullName evidence="4">Foldase protein PrsA</fullName>
    </recommendedName>
</protein>
<dbReference type="OrthoDB" id="1654378at2"/>
<dbReference type="eggNOG" id="ENOG5031QNM">
    <property type="taxonomic scope" value="Bacteria"/>
</dbReference>
<name>M2NFE9_9FIRM</name>
<keyword evidence="1" id="KW-1133">Transmembrane helix</keyword>
<dbReference type="EMBL" id="AGEJ01000012">
    <property type="protein sequence ID" value="EMD16938.1"/>
    <property type="molecule type" value="Genomic_DNA"/>
</dbReference>
<comment type="caution">
    <text evidence="2">The sequence shown here is derived from an EMBL/GenBank/DDBJ whole genome shotgun (WGS) entry which is preliminary data.</text>
</comment>
<keyword evidence="1" id="KW-0472">Membrane</keyword>
<dbReference type="STRING" id="999415.HMPREF9943_00716"/>
<evidence type="ECO:0000256" key="1">
    <source>
        <dbReference type="SAM" id="Phobius"/>
    </source>
</evidence>